<sequence>MQCARKDRRIDPATETRKSRKEEIVLGRLINICKHVTTTNFLVTGIISDPNIDALCRIKHWQTPKNMNDTVDTFVQNTKVVTDGSD</sequence>
<dbReference type="Proteomes" id="UP000095287">
    <property type="component" value="Unplaced"/>
</dbReference>
<evidence type="ECO:0000313" key="2">
    <source>
        <dbReference type="WBParaSite" id="L893_g21239.t1"/>
    </source>
</evidence>
<accession>A0A1I7Z029</accession>
<evidence type="ECO:0000313" key="1">
    <source>
        <dbReference type="Proteomes" id="UP000095287"/>
    </source>
</evidence>
<dbReference type="WBParaSite" id="L893_g21239.t1">
    <property type="protein sequence ID" value="L893_g21239.t1"/>
    <property type="gene ID" value="L893_g21239"/>
</dbReference>
<reference evidence="2" key="1">
    <citation type="submission" date="2016-11" db="UniProtKB">
        <authorList>
            <consortium name="WormBaseParasite"/>
        </authorList>
    </citation>
    <scope>IDENTIFICATION</scope>
</reference>
<keyword evidence="1" id="KW-1185">Reference proteome</keyword>
<protein>
    <submittedName>
        <fullName evidence="2">DDE_Tnp_1_7 domain-containing protein</fullName>
    </submittedName>
</protein>
<organism evidence="1 2">
    <name type="scientific">Steinernema glaseri</name>
    <dbReference type="NCBI Taxonomy" id="37863"/>
    <lineage>
        <taxon>Eukaryota</taxon>
        <taxon>Metazoa</taxon>
        <taxon>Ecdysozoa</taxon>
        <taxon>Nematoda</taxon>
        <taxon>Chromadorea</taxon>
        <taxon>Rhabditida</taxon>
        <taxon>Tylenchina</taxon>
        <taxon>Panagrolaimomorpha</taxon>
        <taxon>Strongyloidoidea</taxon>
        <taxon>Steinernematidae</taxon>
        <taxon>Steinernema</taxon>
    </lineage>
</organism>
<dbReference type="AlphaFoldDB" id="A0A1I7Z029"/>
<proteinExistence type="predicted"/>
<name>A0A1I7Z029_9BILA</name>